<organism evidence="2 3">
    <name type="scientific">Bacteroides stercoris</name>
    <dbReference type="NCBI Taxonomy" id="46506"/>
    <lineage>
        <taxon>Bacteria</taxon>
        <taxon>Pseudomonadati</taxon>
        <taxon>Bacteroidota</taxon>
        <taxon>Bacteroidia</taxon>
        <taxon>Bacteroidales</taxon>
        <taxon>Bacteroidaceae</taxon>
        <taxon>Bacteroides</taxon>
    </lineage>
</organism>
<sequence length="566" mass="65874">MPQPKQKPYLTYALDADGKLIHVDCVSTGLACKCFCPHCKSELVAKNGGNRKVHHFAHANGSDCVGAIESALHKMAKDILQEHKCLMLPPVLQNGIETQKTFEKVEIEIFDKELCLRPDCIAYTEKDQFIWVEFKRSHEVDVKKAGKIISARVDCIEIDLNSCELDPTKVRNYIESSCEGRKWIYNHENPQTFLICNKNSNAQYHNLDDEYYFEQRMSRHIAVDEQNTIVSLYNLDEIDTNKHSYFCIACGKEVYIDVDDWGNYSFLHLDGNTPCEDDFYLHEAAKKVLYGRFNTLQKFDVYIPQIHLCEKGNQCSFFNEIDCSIAIPILYNLKAHGYDSCEIEYKFPNKLFSYDVVLKRSDDLKTAIVIIIDADTCHIEHENLKNRAIEVIVRCENDIFKLYEEPLREENARFYNFESRDIKTIPFDKVNRKILKFTLFSSGKYHLGVENCISTKKRSAVYEMIISNGYGNYKAMRQYAVLHCYNQQRVLCLCEICYYLRSVDSFYNHENICIRYKTKGTPRNPLEVMPVKCPYFSLDRNIEAILEKECCDMKFTENDLINDNGQ</sequence>
<feature type="domain" description="Competence protein CoiA-like N-terminal" evidence="1">
    <location>
        <begin position="33"/>
        <end position="64"/>
    </location>
</feature>
<dbReference type="EMBL" id="WCLE01000003">
    <property type="protein sequence ID" value="KAB5316183.1"/>
    <property type="molecule type" value="Genomic_DNA"/>
</dbReference>
<reference evidence="2 3" key="1">
    <citation type="journal article" date="2019" name="Nat. Med.">
        <title>A library of human gut bacterial isolates paired with longitudinal multiomics data enables mechanistic microbiome research.</title>
        <authorList>
            <person name="Poyet M."/>
            <person name="Groussin M."/>
            <person name="Gibbons S.M."/>
            <person name="Avila-Pacheco J."/>
            <person name="Jiang X."/>
            <person name="Kearney S.M."/>
            <person name="Perrotta A.R."/>
            <person name="Berdy B."/>
            <person name="Zhao S."/>
            <person name="Lieberman T.D."/>
            <person name="Swanson P.K."/>
            <person name="Smith M."/>
            <person name="Roesemann S."/>
            <person name="Alexander J.E."/>
            <person name="Rich S.A."/>
            <person name="Livny J."/>
            <person name="Vlamakis H."/>
            <person name="Clish C."/>
            <person name="Bullock K."/>
            <person name="Deik A."/>
            <person name="Scott J."/>
            <person name="Pierce K.A."/>
            <person name="Xavier R.J."/>
            <person name="Alm E.J."/>
        </authorList>
    </citation>
    <scope>NUCLEOTIDE SEQUENCE [LARGE SCALE GENOMIC DNA]</scope>
    <source>
        <strain evidence="2 3">BIOML-A6</strain>
    </source>
</reference>
<evidence type="ECO:0000259" key="1">
    <source>
        <dbReference type="Pfam" id="PF25164"/>
    </source>
</evidence>
<evidence type="ECO:0000313" key="3">
    <source>
        <dbReference type="Proteomes" id="UP000467334"/>
    </source>
</evidence>
<evidence type="ECO:0000313" key="2">
    <source>
        <dbReference type="EMBL" id="KAB5316183.1"/>
    </source>
</evidence>
<dbReference type="Pfam" id="PF25164">
    <property type="entry name" value="CoiA_N"/>
    <property type="match status" value="1"/>
</dbReference>
<dbReference type="InterPro" id="IPR057253">
    <property type="entry name" value="CoiA-like_N"/>
</dbReference>
<proteinExistence type="predicted"/>
<dbReference type="Proteomes" id="UP000467334">
    <property type="component" value="Unassembled WGS sequence"/>
</dbReference>
<accession>A0A7J5LGI8</accession>
<protein>
    <recommendedName>
        <fullName evidence="1">Competence protein CoiA-like N-terminal domain-containing protein</fullName>
    </recommendedName>
</protein>
<name>A0A7J5LGI8_BACSE</name>
<dbReference type="RefSeq" id="WP_151871233.1">
    <property type="nucleotide sequence ID" value="NZ_RCXV01000022.1"/>
</dbReference>
<gene>
    <name evidence="2" type="ORF">F9958_01990</name>
</gene>
<comment type="caution">
    <text evidence="2">The sequence shown here is derived from an EMBL/GenBank/DDBJ whole genome shotgun (WGS) entry which is preliminary data.</text>
</comment>
<dbReference type="AlphaFoldDB" id="A0A7J5LGI8"/>